<feature type="transmembrane region" description="Helical" evidence="6">
    <location>
        <begin position="571"/>
        <end position="591"/>
    </location>
</feature>
<feature type="transmembrane region" description="Helical" evidence="6">
    <location>
        <begin position="523"/>
        <end position="543"/>
    </location>
</feature>
<feature type="transmembrane region" description="Helical" evidence="6">
    <location>
        <begin position="439"/>
        <end position="461"/>
    </location>
</feature>
<evidence type="ECO:0000256" key="3">
    <source>
        <dbReference type="ARBA" id="ARBA00022692"/>
    </source>
</evidence>
<proteinExistence type="predicted"/>
<evidence type="ECO:0000256" key="5">
    <source>
        <dbReference type="ARBA" id="ARBA00023136"/>
    </source>
</evidence>
<dbReference type="Gene3D" id="1.20.1250.20">
    <property type="entry name" value="MFS general substrate transporter like domains"/>
    <property type="match status" value="1"/>
</dbReference>
<name>A0A8H3ED23_9AGAM</name>
<gene>
    <name evidence="7" type="ORF">RDB_LOCUS174260</name>
</gene>
<organism evidence="7 8">
    <name type="scientific">Rhizoctonia solani</name>
    <dbReference type="NCBI Taxonomy" id="456999"/>
    <lineage>
        <taxon>Eukaryota</taxon>
        <taxon>Fungi</taxon>
        <taxon>Dikarya</taxon>
        <taxon>Basidiomycota</taxon>
        <taxon>Agaricomycotina</taxon>
        <taxon>Agaricomycetes</taxon>
        <taxon>Cantharellales</taxon>
        <taxon>Ceratobasidiaceae</taxon>
        <taxon>Rhizoctonia</taxon>
    </lineage>
</organism>
<dbReference type="SUPFAM" id="SSF103473">
    <property type="entry name" value="MFS general substrate transporter"/>
    <property type="match status" value="1"/>
</dbReference>
<reference evidence="7" key="1">
    <citation type="submission" date="2021-01" db="EMBL/GenBank/DDBJ databases">
        <authorList>
            <person name="Kaushik A."/>
        </authorList>
    </citation>
    <scope>NUCLEOTIDE SEQUENCE</scope>
    <source>
        <strain evidence="7">AG5</strain>
    </source>
</reference>
<dbReference type="PANTHER" id="PTHR19432:SF91">
    <property type="entry name" value="GENERAL ALPHA-GLUCOSIDE PERMEASE"/>
    <property type="match status" value="1"/>
</dbReference>
<dbReference type="EMBL" id="CAJNJQ010006275">
    <property type="protein sequence ID" value="CAE7225478.1"/>
    <property type="molecule type" value="Genomic_DNA"/>
</dbReference>
<feature type="transmembrane region" description="Helical" evidence="6">
    <location>
        <begin position="101"/>
        <end position="121"/>
    </location>
</feature>
<dbReference type="InterPro" id="IPR011701">
    <property type="entry name" value="MFS"/>
</dbReference>
<feature type="transmembrane region" description="Helical" evidence="6">
    <location>
        <begin position="288"/>
        <end position="309"/>
    </location>
</feature>
<dbReference type="AlphaFoldDB" id="A0A8H3ED23"/>
<feature type="transmembrane region" description="Helical" evidence="6">
    <location>
        <begin position="239"/>
        <end position="262"/>
    </location>
</feature>
<protein>
    <recommendedName>
        <fullName evidence="9">General alpha-glucoside permease [Schizosaccharomyces pombe 972h-]</fullName>
    </recommendedName>
</protein>
<feature type="transmembrane region" description="Helical" evidence="6">
    <location>
        <begin position="353"/>
        <end position="373"/>
    </location>
</feature>
<feature type="transmembrane region" description="Helical" evidence="6">
    <location>
        <begin position="167"/>
        <end position="188"/>
    </location>
</feature>
<evidence type="ECO:0000256" key="2">
    <source>
        <dbReference type="ARBA" id="ARBA00022448"/>
    </source>
</evidence>
<feature type="transmembrane region" description="Helical" evidence="6">
    <location>
        <begin position="412"/>
        <end position="433"/>
    </location>
</feature>
<keyword evidence="2" id="KW-0813">Transport</keyword>
<feature type="transmembrane region" description="Helical" evidence="6">
    <location>
        <begin position="61"/>
        <end position="81"/>
    </location>
</feature>
<sequence>MEAAVAVHAVKRGRASRSNLNSRLRLADSLRGSSHSKMVLFPTLQNQNPEANLGYIIGPQWLHLPILALPGLGTAVLWASMMSHATPTLLSLGMSKSTLSLVFLAGPLSGIIMQPLIGALADASTSKYGRRRPFMMGGCLVCVPAMLGLGFARGIGEALWSSHAQGIAILIAVLSIICIDFSVNAIMAADRALIVDLLPPHEQNSGNAWASRTSGLGQVLGFFIGNLDLPYMFGSNASQIGLLSLIAGLLLLGTHIVTAVFVQEAVYQPRPGDASDLKQMLRNMWDTVLKLPATIRSICFIQFLSWLGWLPVMLFATEYIGDMYVRDALDHGDPRGSASEALQEEGTRAGSRALFHGALLTLLASIMLPLFVVSRSEADHQSIGGIVWELSKRLPLEIQQTLHKWRETKFDLAKTWAVSHMVFGGLLLCTLLVRGPGLASFIFVLIGLCSAVSAWAPYALLGEAIAAEQQGGRIHGGASQADLDVSLVLLNDAEDWENVQRSEMPPSEQSPQQAGIILGIHNIFIVIPQFVIIAVSSAVFALLDTKQLLHPGGSDSSDGLPAGKQAESIGVVFRIGGICSGIAGLLTLQLAKSLRKKYSI</sequence>
<keyword evidence="4 6" id="KW-1133">Transmembrane helix</keyword>
<dbReference type="GO" id="GO:0008506">
    <property type="term" value="F:sucrose:proton symporter activity"/>
    <property type="evidence" value="ECO:0007669"/>
    <property type="project" value="TreeGrafter"/>
</dbReference>
<dbReference type="GO" id="GO:0005886">
    <property type="term" value="C:plasma membrane"/>
    <property type="evidence" value="ECO:0007669"/>
    <property type="project" value="TreeGrafter"/>
</dbReference>
<dbReference type="PANTHER" id="PTHR19432">
    <property type="entry name" value="SUGAR TRANSPORTER"/>
    <property type="match status" value="1"/>
</dbReference>
<comment type="caution">
    <text evidence="7">The sequence shown here is derived from an EMBL/GenBank/DDBJ whole genome shotgun (WGS) entry which is preliminary data.</text>
</comment>
<evidence type="ECO:0008006" key="9">
    <source>
        <dbReference type="Google" id="ProtNLM"/>
    </source>
</evidence>
<accession>A0A8H3ED23</accession>
<dbReference type="Pfam" id="PF07690">
    <property type="entry name" value="MFS_1"/>
    <property type="match status" value="1"/>
</dbReference>
<feature type="transmembrane region" description="Helical" evidence="6">
    <location>
        <begin position="133"/>
        <end position="155"/>
    </location>
</feature>
<evidence type="ECO:0000256" key="6">
    <source>
        <dbReference type="SAM" id="Phobius"/>
    </source>
</evidence>
<evidence type="ECO:0000256" key="4">
    <source>
        <dbReference type="ARBA" id="ARBA00022989"/>
    </source>
</evidence>
<feature type="transmembrane region" description="Helical" evidence="6">
    <location>
        <begin position="209"/>
        <end position="227"/>
    </location>
</feature>
<dbReference type="PROSITE" id="PS50096">
    <property type="entry name" value="IQ"/>
    <property type="match status" value="1"/>
</dbReference>
<dbReference type="Proteomes" id="UP000663827">
    <property type="component" value="Unassembled WGS sequence"/>
</dbReference>
<dbReference type="InterPro" id="IPR036259">
    <property type="entry name" value="MFS_trans_sf"/>
</dbReference>
<evidence type="ECO:0000313" key="8">
    <source>
        <dbReference type="Proteomes" id="UP000663827"/>
    </source>
</evidence>
<keyword evidence="5 6" id="KW-0472">Membrane</keyword>
<keyword evidence="3 6" id="KW-0812">Transmembrane</keyword>
<evidence type="ECO:0000256" key="1">
    <source>
        <dbReference type="ARBA" id="ARBA00004141"/>
    </source>
</evidence>
<evidence type="ECO:0000313" key="7">
    <source>
        <dbReference type="EMBL" id="CAE7225478.1"/>
    </source>
</evidence>
<comment type="subcellular location">
    <subcellularLocation>
        <location evidence="1">Membrane</location>
        <topology evidence="1">Multi-pass membrane protein</topology>
    </subcellularLocation>
</comment>